<feature type="compositionally biased region" description="Polar residues" evidence="2">
    <location>
        <begin position="48"/>
        <end position="58"/>
    </location>
</feature>
<keyword evidence="5" id="KW-1185">Reference proteome</keyword>
<protein>
    <recommendedName>
        <fullName evidence="3">DUF7708 domain-containing protein</fullName>
    </recommendedName>
</protein>
<evidence type="ECO:0000259" key="3">
    <source>
        <dbReference type="Pfam" id="PF24809"/>
    </source>
</evidence>
<dbReference type="AlphaFoldDB" id="A0A3N4K7X9"/>
<dbReference type="STRING" id="1392247.A0A3N4K7X9"/>
<evidence type="ECO:0000256" key="2">
    <source>
        <dbReference type="SAM" id="MobiDB-lite"/>
    </source>
</evidence>
<keyword evidence="1" id="KW-0175">Coiled coil</keyword>
<dbReference type="InParanoid" id="A0A3N4K7X9"/>
<gene>
    <name evidence="4" type="ORF">P167DRAFT_116312</name>
</gene>
<feature type="compositionally biased region" description="Low complexity" evidence="2">
    <location>
        <begin position="63"/>
        <end position="73"/>
    </location>
</feature>
<reference evidence="4 5" key="1">
    <citation type="journal article" date="2018" name="Nat. Ecol. Evol.">
        <title>Pezizomycetes genomes reveal the molecular basis of ectomycorrhizal truffle lifestyle.</title>
        <authorList>
            <person name="Murat C."/>
            <person name="Payen T."/>
            <person name="Noel B."/>
            <person name="Kuo A."/>
            <person name="Morin E."/>
            <person name="Chen J."/>
            <person name="Kohler A."/>
            <person name="Krizsan K."/>
            <person name="Balestrini R."/>
            <person name="Da Silva C."/>
            <person name="Montanini B."/>
            <person name="Hainaut M."/>
            <person name="Levati E."/>
            <person name="Barry K.W."/>
            <person name="Belfiori B."/>
            <person name="Cichocki N."/>
            <person name="Clum A."/>
            <person name="Dockter R.B."/>
            <person name="Fauchery L."/>
            <person name="Guy J."/>
            <person name="Iotti M."/>
            <person name="Le Tacon F."/>
            <person name="Lindquist E.A."/>
            <person name="Lipzen A."/>
            <person name="Malagnac F."/>
            <person name="Mello A."/>
            <person name="Molinier V."/>
            <person name="Miyauchi S."/>
            <person name="Poulain J."/>
            <person name="Riccioni C."/>
            <person name="Rubini A."/>
            <person name="Sitrit Y."/>
            <person name="Splivallo R."/>
            <person name="Traeger S."/>
            <person name="Wang M."/>
            <person name="Zifcakova L."/>
            <person name="Wipf D."/>
            <person name="Zambonelli A."/>
            <person name="Paolocci F."/>
            <person name="Nowrousian M."/>
            <person name="Ottonello S."/>
            <person name="Baldrian P."/>
            <person name="Spatafora J.W."/>
            <person name="Henrissat B."/>
            <person name="Nagy L.G."/>
            <person name="Aury J.M."/>
            <person name="Wincker P."/>
            <person name="Grigoriev I.V."/>
            <person name="Bonfante P."/>
            <person name="Martin F.M."/>
        </authorList>
    </citation>
    <scope>NUCLEOTIDE SEQUENCE [LARGE SCALE GENOMIC DNA]</scope>
    <source>
        <strain evidence="4 5">CCBAS932</strain>
    </source>
</reference>
<dbReference type="Pfam" id="PF24809">
    <property type="entry name" value="DUF7708"/>
    <property type="match status" value="1"/>
</dbReference>
<accession>A0A3N4K7X9</accession>
<dbReference type="Proteomes" id="UP000277580">
    <property type="component" value="Unassembled WGS sequence"/>
</dbReference>
<evidence type="ECO:0000313" key="5">
    <source>
        <dbReference type="Proteomes" id="UP000277580"/>
    </source>
</evidence>
<organism evidence="4 5">
    <name type="scientific">Morchella conica CCBAS932</name>
    <dbReference type="NCBI Taxonomy" id="1392247"/>
    <lineage>
        <taxon>Eukaryota</taxon>
        <taxon>Fungi</taxon>
        <taxon>Dikarya</taxon>
        <taxon>Ascomycota</taxon>
        <taxon>Pezizomycotina</taxon>
        <taxon>Pezizomycetes</taxon>
        <taxon>Pezizales</taxon>
        <taxon>Morchellaceae</taxon>
        <taxon>Morchella</taxon>
    </lineage>
</organism>
<feature type="region of interest" description="Disordered" evidence="2">
    <location>
        <begin position="100"/>
        <end position="119"/>
    </location>
</feature>
<feature type="region of interest" description="Disordered" evidence="2">
    <location>
        <begin position="11"/>
        <end position="78"/>
    </location>
</feature>
<name>A0A3N4K7X9_9PEZI</name>
<feature type="coiled-coil region" evidence="1">
    <location>
        <begin position="347"/>
        <end position="378"/>
    </location>
</feature>
<sequence>MGCICSKCCPTSGEENGADNARVSEQKPSSRRNKQNTVVSTGYPLNVNPGQPSKNQSTHTEDSITSSDTSIPPVADYAGTAPYPANSVAGHTVFEARPLDTQRSENLTPPSDVTPDQPEKNLFTLTESSMTASDTSTSPPTNQVAILTTYIPDIMTGPTVAESQPPEVETEKRSSVLWEKAFTKIREPNNGHSGDETFPKGSLVENIINDLKERKEQCDDKRWFIIKDDRKVFIVDNLLVQLNKYAAIGDIALQHNPDVVALVWAGFRGLLQAGIAYVNLMRSVSESLDYLVELLCCCDIYEKLYCNTKFGISEDLNKCFVNLYASILKYLRKMSIYLNHNTGGRIIKSFSQEIQDLLNDIKSKQQELKEKIDVAEKEASASNRFDQDKNIKKLRGLLIEIQEPIAETLHVVEIIYNEVRNDRRLKILTWLSEVEYESHHLLSVQRRLHGTGYWLQENGHFIRWRESETNPILWLRADGKMQISTSGIGLF</sequence>
<dbReference type="PANTHER" id="PTHR10039:SF14">
    <property type="entry name" value="NACHT DOMAIN-CONTAINING PROTEIN"/>
    <property type="match status" value="1"/>
</dbReference>
<proteinExistence type="predicted"/>
<feature type="domain" description="DUF7708" evidence="3">
    <location>
        <begin position="239"/>
        <end position="377"/>
    </location>
</feature>
<evidence type="ECO:0000256" key="1">
    <source>
        <dbReference type="SAM" id="Coils"/>
    </source>
</evidence>
<dbReference type="PANTHER" id="PTHR10039">
    <property type="entry name" value="AMELOGENIN"/>
    <property type="match status" value="1"/>
</dbReference>
<dbReference type="InterPro" id="IPR056125">
    <property type="entry name" value="DUF7708"/>
</dbReference>
<dbReference type="EMBL" id="ML119303">
    <property type="protein sequence ID" value="RPB06513.1"/>
    <property type="molecule type" value="Genomic_DNA"/>
</dbReference>
<dbReference type="OrthoDB" id="539213at2759"/>
<evidence type="ECO:0000313" key="4">
    <source>
        <dbReference type="EMBL" id="RPB06513.1"/>
    </source>
</evidence>